<dbReference type="Gene3D" id="3.40.1690.20">
    <property type="match status" value="1"/>
</dbReference>
<dbReference type="SUPFAM" id="SSF140990">
    <property type="entry name" value="FtsH protease domain-like"/>
    <property type="match status" value="1"/>
</dbReference>
<feature type="active site" evidence="10">
    <location>
        <position position="462"/>
    </location>
</feature>
<evidence type="ECO:0000256" key="2">
    <source>
        <dbReference type="ARBA" id="ARBA00010550"/>
    </source>
</evidence>
<comment type="caution">
    <text evidence="13">The sequence shown here is derived from an EMBL/GenBank/DDBJ whole genome shotgun (WGS) entry which is preliminary data.</text>
</comment>
<feature type="binding site" evidence="10">
    <location>
        <position position="465"/>
    </location>
    <ligand>
        <name>Zn(2+)</name>
        <dbReference type="ChEBI" id="CHEBI:29105"/>
        <note>catalytic</note>
    </ligand>
</feature>
<dbReference type="Pfam" id="PF06480">
    <property type="entry name" value="FtsH_ext"/>
    <property type="match status" value="1"/>
</dbReference>
<dbReference type="NCBIfam" id="TIGR01241">
    <property type="entry name" value="FtsH_fam"/>
    <property type="match status" value="1"/>
</dbReference>
<accession>A0A926JR70</accession>
<proteinExistence type="inferred from homology"/>
<comment type="similarity">
    <text evidence="2">In the N-terminal section; belongs to the AAA ATPase family.</text>
</comment>
<dbReference type="GO" id="GO:0005886">
    <property type="term" value="C:plasma membrane"/>
    <property type="evidence" value="ECO:0007669"/>
    <property type="project" value="UniProtKB-SubCell"/>
</dbReference>
<keyword evidence="10" id="KW-0472">Membrane</keyword>
<dbReference type="PANTHER" id="PTHR43655:SF2">
    <property type="entry name" value="AFG3 LIKE MATRIX AAA PEPTIDASE SUBUNIT 2, ISOFORM A"/>
    <property type="match status" value="1"/>
</dbReference>
<dbReference type="GO" id="GO:0016887">
    <property type="term" value="F:ATP hydrolysis activity"/>
    <property type="evidence" value="ECO:0007669"/>
    <property type="project" value="UniProtKB-UniRule"/>
</dbReference>
<dbReference type="Proteomes" id="UP000653730">
    <property type="component" value="Unassembled WGS sequence"/>
</dbReference>
<dbReference type="AlphaFoldDB" id="A0A926JR70"/>
<dbReference type="InterPro" id="IPR003959">
    <property type="entry name" value="ATPase_AAA_core"/>
</dbReference>
<dbReference type="Gene3D" id="3.40.50.300">
    <property type="entry name" value="P-loop containing nucleotide triphosphate hydrolases"/>
    <property type="match status" value="1"/>
</dbReference>
<sequence length="645" mass="72568">MSTRPSPDPQKPFRLSRPGMSWIYIILFIVLIWLWFFKGQNTIQETTWKQFEEEMLVPKDVARLTVVNNARVEIYIREESLDKPLYKNIPRRLLNDEPVPGPHFYFNIGSVEIFHAELEKAQENLPGTEHVTVTYGTRENWWQNFLFLLPIIFLVLFWMFLLRRGIPGMKGKGTSIFNFGQSNARVIEKGTKSKITFKDVAGMEEAKEEIYELITFLKSPDKYKRLGAKMPKGVLLVGPPGTGKTLLAKAIAGEAGVPFFSLSGSEFVEMFVGVGASRMRDLFQKAKAKAPCIIFIDEIDTVGRARGKAHAFQANDERESTLNQLLAELDGFDTDAGVIVLAATNRGDVLDPALLRPGRFDRHIHLELPNLKEREAIFSVHLKPLQLSGDVNTAALAAQTPGFSGADIANICNEAALIAARREKQVVGKQDFMDAIDRVIGGLEKKSKIITPEEKRRIAYHEAGHVTASWYLEHAHPVLKVSIIPRGRSLGAAWYIPEERQIITRSEFFDAICTALGGRAAEELIFEEVSSNALDDLEKATKQAYNMVVNYGLGTTLRNISFYDSTGRTEQSLYRSYSERTAQKIDSEAQQIIDDAYDKTIQILLDHQDQLHALAKALIRKETLHRPDVEEILGARKKSEDHASP</sequence>
<evidence type="ECO:0000256" key="7">
    <source>
        <dbReference type="ARBA" id="ARBA00022833"/>
    </source>
</evidence>
<feature type="binding site" evidence="10">
    <location>
        <position position="536"/>
    </location>
    <ligand>
        <name>Zn(2+)</name>
        <dbReference type="ChEBI" id="CHEBI:29105"/>
        <note>catalytic</note>
    </ligand>
</feature>
<evidence type="ECO:0000256" key="4">
    <source>
        <dbReference type="ARBA" id="ARBA00022723"/>
    </source>
</evidence>
<organism evidence="13 14">
    <name type="scientific">Sinomicrobium weinanense</name>
    <dbReference type="NCBI Taxonomy" id="2842200"/>
    <lineage>
        <taxon>Bacteria</taxon>
        <taxon>Pseudomonadati</taxon>
        <taxon>Bacteroidota</taxon>
        <taxon>Flavobacteriia</taxon>
        <taxon>Flavobacteriales</taxon>
        <taxon>Flavobacteriaceae</taxon>
        <taxon>Sinomicrobium</taxon>
    </lineage>
</organism>
<dbReference type="GO" id="GO:0006508">
    <property type="term" value="P:proteolysis"/>
    <property type="evidence" value="ECO:0007669"/>
    <property type="project" value="UniProtKB-KW"/>
</dbReference>
<dbReference type="Gene3D" id="1.10.8.60">
    <property type="match status" value="1"/>
</dbReference>
<evidence type="ECO:0000256" key="3">
    <source>
        <dbReference type="ARBA" id="ARBA00022670"/>
    </source>
</evidence>
<dbReference type="InterPro" id="IPR041569">
    <property type="entry name" value="AAA_lid_3"/>
</dbReference>
<comment type="similarity">
    <text evidence="1 10">In the C-terminal section; belongs to the peptidase M41 family.</text>
</comment>
<feature type="binding site" evidence="10">
    <location>
        <position position="461"/>
    </location>
    <ligand>
        <name>Zn(2+)</name>
        <dbReference type="ChEBI" id="CHEBI:29105"/>
        <note>catalytic</note>
    </ligand>
</feature>
<comment type="function">
    <text evidence="10">Acts as a processive, ATP-dependent zinc metallopeptidase for both cytoplasmic and membrane proteins. Plays a role in the quality control of integral membrane proteins.</text>
</comment>
<dbReference type="InterPro" id="IPR050928">
    <property type="entry name" value="ATP-dep_Zn_Metalloprotease"/>
</dbReference>
<dbReference type="InterPro" id="IPR003593">
    <property type="entry name" value="AAA+_ATPase"/>
</dbReference>
<keyword evidence="9 10" id="KW-0482">Metalloprotease</keyword>
<keyword evidence="14" id="KW-1185">Reference proteome</keyword>
<dbReference type="PROSITE" id="PS00674">
    <property type="entry name" value="AAA"/>
    <property type="match status" value="1"/>
</dbReference>
<dbReference type="GO" id="GO:0004176">
    <property type="term" value="F:ATP-dependent peptidase activity"/>
    <property type="evidence" value="ECO:0007669"/>
    <property type="project" value="InterPro"/>
</dbReference>
<dbReference type="GO" id="GO:0004222">
    <property type="term" value="F:metalloendopeptidase activity"/>
    <property type="evidence" value="ECO:0007669"/>
    <property type="project" value="InterPro"/>
</dbReference>
<dbReference type="Pfam" id="PF17862">
    <property type="entry name" value="AAA_lid_3"/>
    <property type="match status" value="1"/>
</dbReference>
<evidence type="ECO:0000313" key="14">
    <source>
        <dbReference type="Proteomes" id="UP000653730"/>
    </source>
</evidence>
<keyword evidence="5 10" id="KW-0547">Nucleotide-binding</keyword>
<evidence type="ECO:0000259" key="12">
    <source>
        <dbReference type="SMART" id="SM00382"/>
    </source>
</evidence>
<dbReference type="InterPro" id="IPR037219">
    <property type="entry name" value="Peptidase_M41-like"/>
</dbReference>
<dbReference type="InterPro" id="IPR011546">
    <property type="entry name" value="Pept_M41_FtsH_extracell"/>
</dbReference>
<dbReference type="EMBL" id="JACVDC010000015">
    <property type="protein sequence ID" value="MBC9795809.1"/>
    <property type="molecule type" value="Genomic_DNA"/>
</dbReference>
<protein>
    <recommendedName>
        <fullName evidence="10">ATP-dependent zinc metalloprotease FtsH</fullName>
        <ecNumber evidence="10">3.4.24.-</ecNumber>
    </recommendedName>
</protein>
<comment type="similarity">
    <text evidence="11">Belongs to the AAA ATPase family.</text>
</comment>
<dbReference type="HAMAP" id="MF_01458">
    <property type="entry name" value="FtsH"/>
    <property type="match status" value="1"/>
</dbReference>
<dbReference type="InterPro" id="IPR027417">
    <property type="entry name" value="P-loop_NTPase"/>
</dbReference>
<dbReference type="EC" id="3.4.24.-" evidence="10"/>
<dbReference type="Pfam" id="PF01434">
    <property type="entry name" value="Peptidase_M41"/>
    <property type="match status" value="1"/>
</dbReference>
<evidence type="ECO:0000313" key="13">
    <source>
        <dbReference type="EMBL" id="MBC9795809.1"/>
    </source>
</evidence>
<evidence type="ECO:0000256" key="10">
    <source>
        <dbReference type="HAMAP-Rule" id="MF_01458"/>
    </source>
</evidence>
<gene>
    <name evidence="10 13" type="primary">ftsH</name>
    <name evidence="13" type="ORF">IBL28_07520</name>
</gene>
<comment type="similarity">
    <text evidence="10">In the central section; belongs to the AAA ATPase family.</text>
</comment>
<keyword evidence="10" id="KW-1133">Transmembrane helix</keyword>
<dbReference type="SUPFAM" id="SSF52540">
    <property type="entry name" value="P-loop containing nucleoside triphosphate hydrolases"/>
    <property type="match status" value="1"/>
</dbReference>
<keyword evidence="10" id="KW-0812">Transmembrane</keyword>
<dbReference type="FunFam" id="3.40.50.300:FF:000001">
    <property type="entry name" value="ATP-dependent zinc metalloprotease FtsH"/>
    <property type="match status" value="1"/>
</dbReference>
<comment type="subunit">
    <text evidence="10">Homohexamer.</text>
</comment>
<dbReference type="CDD" id="cd19501">
    <property type="entry name" value="RecA-like_FtsH"/>
    <property type="match status" value="1"/>
</dbReference>
<feature type="binding site" evidence="10">
    <location>
        <begin position="238"/>
        <end position="245"/>
    </location>
    <ligand>
        <name>ATP</name>
        <dbReference type="ChEBI" id="CHEBI:30616"/>
    </ligand>
</feature>
<dbReference type="Gene3D" id="1.20.58.760">
    <property type="entry name" value="Peptidase M41"/>
    <property type="match status" value="1"/>
</dbReference>
<keyword evidence="7 10" id="KW-0862">Zinc</keyword>
<dbReference type="GO" id="GO:0005524">
    <property type="term" value="F:ATP binding"/>
    <property type="evidence" value="ECO:0007669"/>
    <property type="project" value="UniProtKB-UniRule"/>
</dbReference>
<dbReference type="Pfam" id="PF00004">
    <property type="entry name" value="AAA"/>
    <property type="match status" value="1"/>
</dbReference>
<keyword evidence="3 10" id="KW-0645">Protease</keyword>
<feature type="transmembrane region" description="Helical" evidence="10">
    <location>
        <begin position="141"/>
        <end position="162"/>
    </location>
</feature>
<evidence type="ECO:0000256" key="9">
    <source>
        <dbReference type="ARBA" id="ARBA00023049"/>
    </source>
</evidence>
<evidence type="ECO:0000256" key="1">
    <source>
        <dbReference type="ARBA" id="ARBA00010044"/>
    </source>
</evidence>
<dbReference type="FunFam" id="1.20.58.760:FF:000001">
    <property type="entry name" value="ATP-dependent zinc metalloprotease FtsH"/>
    <property type="match status" value="1"/>
</dbReference>
<dbReference type="InterPro" id="IPR000642">
    <property type="entry name" value="Peptidase_M41"/>
</dbReference>
<evidence type="ECO:0000256" key="8">
    <source>
        <dbReference type="ARBA" id="ARBA00022840"/>
    </source>
</evidence>
<feature type="domain" description="AAA+ ATPase" evidence="12">
    <location>
        <begin position="230"/>
        <end position="370"/>
    </location>
</feature>
<keyword evidence="4 10" id="KW-0479">Metal-binding</keyword>
<dbReference type="GO" id="GO:0008270">
    <property type="term" value="F:zinc ion binding"/>
    <property type="evidence" value="ECO:0007669"/>
    <property type="project" value="UniProtKB-UniRule"/>
</dbReference>
<keyword evidence="10" id="KW-1003">Cell membrane</keyword>
<keyword evidence="6 10" id="KW-0378">Hydrolase</keyword>
<evidence type="ECO:0000256" key="5">
    <source>
        <dbReference type="ARBA" id="ARBA00022741"/>
    </source>
</evidence>
<evidence type="ECO:0000256" key="11">
    <source>
        <dbReference type="RuleBase" id="RU003651"/>
    </source>
</evidence>
<comment type="cofactor">
    <cofactor evidence="10">
        <name>Zn(2+)</name>
        <dbReference type="ChEBI" id="CHEBI:29105"/>
    </cofactor>
    <text evidence="10">Binds 1 zinc ion per subunit.</text>
</comment>
<dbReference type="InterPro" id="IPR003960">
    <property type="entry name" value="ATPase_AAA_CS"/>
</dbReference>
<evidence type="ECO:0000256" key="6">
    <source>
        <dbReference type="ARBA" id="ARBA00022801"/>
    </source>
</evidence>
<reference evidence="13 14" key="1">
    <citation type="submission" date="2020-09" db="EMBL/GenBank/DDBJ databases">
        <title>Sinomicrobium weinanense sp. nov., a halophilic bacteria isolated from saline-alkali soil.</title>
        <authorList>
            <person name="Wu P."/>
            <person name="Ren H."/>
            <person name="Mei Y."/>
            <person name="Liang Y."/>
            <person name="Chen Z."/>
        </authorList>
    </citation>
    <scope>NUCLEOTIDE SEQUENCE [LARGE SCALE GENOMIC DNA]</scope>
    <source>
        <strain evidence="13 14">FJxs</strain>
    </source>
</reference>
<dbReference type="SMART" id="SM00382">
    <property type="entry name" value="AAA"/>
    <property type="match status" value="1"/>
</dbReference>
<dbReference type="InterPro" id="IPR005936">
    <property type="entry name" value="FtsH"/>
</dbReference>
<dbReference type="GO" id="GO:0030163">
    <property type="term" value="P:protein catabolic process"/>
    <property type="evidence" value="ECO:0007669"/>
    <property type="project" value="UniProtKB-UniRule"/>
</dbReference>
<keyword evidence="8 10" id="KW-0067">ATP-binding</keyword>
<feature type="transmembrane region" description="Helical" evidence="10">
    <location>
        <begin position="21"/>
        <end position="37"/>
    </location>
</feature>
<comment type="subcellular location">
    <subcellularLocation>
        <location evidence="10">Cell membrane</location>
        <topology evidence="10">Multi-pass membrane protein</topology>
        <orientation evidence="10">Cytoplasmic side</orientation>
    </subcellularLocation>
</comment>
<dbReference type="FunFam" id="1.10.8.60:FF:000019">
    <property type="entry name" value="AFG3-like AAA ATPase 2"/>
    <property type="match status" value="1"/>
</dbReference>
<name>A0A926JR70_9FLAO</name>
<dbReference type="PANTHER" id="PTHR43655">
    <property type="entry name" value="ATP-DEPENDENT PROTEASE"/>
    <property type="match status" value="1"/>
</dbReference>